<gene>
    <name evidence="1" type="ORF">SAMN05216550_13822</name>
</gene>
<dbReference type="InterPro" id="IPR023614">
    <property type="entry name" value="Porin_dom_sf"/>
</dbReference>
<evidence type="ECO:0000313" key="1">
    <source>
        <dbReference type="EMBL" id="SEK15414.1"/>
    </source>
</evidence>
<dbReference type="SUPFAM" id="SSF56935">
    <property type="entry name" value="Porins"/>
    <property type="match status" value="1"/>
</dbReference>
<comment type="caution">
    <text evidence="1">The sequence shown here is derived from an EMBL/GenBank/DDBJ whole genome shotgun (WGS) entry which is preliminary data.</text>
</comment>
<reference evidence="1 2" key="1">
    <citation type="submission" date="2016-10" db="EMBL/GenBank/DDBJ databases">
        <authorList>
            <person name="Varghese N."/>
            <person name="Submissions S."/>
        </authorList>
    </citation>
    <scope>NUCLEOTIDE SEQUENCE [LARGE SCALE GENOMIC DNA]</scope>
    <source>
        <strain evidence="1 2">LMG 22274</strain>
    </source>
</reference>
<evidence type="ECO:0000313" key="2">
    <source>
        <dbReference type="Proteomes" id="UP000183529"/>
    </source>
</evidence>
<sequence>MTLGRTDSLLFVSTLLFNPFGNSFVFSPMVVHTFLPSAMGAASVQSDTAIDDSIVYQTSEVGGLTGSLQYSNAGIAVRAGQANYSANLLHFAGAFSATSAVQSLHTASLFLNGATQQTAWLVGLRIALRQ</sequence>
<proteinExistence type="predicted"/>
<accession>A0AAQ1JYL2</accession>
<dbReference type="AlphaFoldDB" id="A0AAQ1JYL2"/>
<name>A0AAQ1JYL2_9BURK</name>
<organism evidence="1 2">
    <name type="scientific">Paraburkholderia tropica</name>
    <dbReference type="NCBI Taxonomy" id="92647"/>
    <lineage>
        <taxon>Bacteria</taxon>
        <taxon>Pseudomonadati</taxon>
        <taxon>Pseudomonadota</taxon>
        <taxon>Betaproteobacteria</taxon>
        <taxon>Burkholderiales</taxon>
        <taxon>Burkholderiaceae</taxon>
        <taxon>Paraburkholderia</taxon>
    </lineage>
</organism>
<dbReference type="Proteomes" id="UP000183529">
    <property type="component" value="Unassembled WGS sequence"/>
</dbReference>
<protein>
    <submittedName>
        <fullName evidence="1">Uncharacterized protein</fullName>
    </submittedName>
</protein>
<dbReference type="Gene3D" id="2.40.160.10">
    <property type="entry name" value="Porin"/>
    <property type="match status" value="1"/>
</dbReference>
<dbReference type="EMBL" id="FNZM01000038">
    <property type="protein sequence ID" value="SEK15414.1"/>
    <property type="molecule type" value="Genomic_DNA"/>
</dbReference>